<feature type="transmembrane region" description="Helical" evidence="4">
    <location>
        <begin position="307"/>
        <end position="326"/>
    </location>
</feature>
<sequence length="1163" mass="129868">MGDDTWEGLFPKKFFRSYFFPSFNVKDLHTVDDGILQHLYPTVDSGEWDMLIAHFLGVDHCGHKHGPDHPEMAKKLTQMNEMLSPTEKLCCFILSEFLIPPLSLQEPEAVPQVNLVPTVALLLGVPIPYSNIGEVMAELFSGDGDAVSAALQQLSVYHINAKQVDRFLHSYSLVAQDLPAEQLQRLQELFSGAVEEHARLLAQVQGATLVPPELESRLGSLIGRFQLYLREARAVCTQSWARFHPLRMVGGCTLIAASCLLCYVASELAAASDSFYRSCLLYPLLWGLAVAVLLGLARAFTQEGLDLLLVSSWAAAASQLGFFWHWWGRHPKQRLRAWLGLAFPMSILLFRCGAMFSDSFVVAEARVAPFLLASLVMLLVGKLHWDGRLTVPEGPKQQLLGFSSYRREIWYLLCLVAVLLVCVRLSGFFHQCREEIPQCRPSLFLSPLASLRSTRAKNLFYLLCVALLAGLVYAVRSWLRHYGNLNSSDPLVLFVRWGFPLVVLCIACYWAVASSADDSLGKLQELVQVAVVAFPWAVYGLASVGLLLLLCNPMTVFAKDTREPAGSIVTPYQGVPSSEVDFLHVIPQIYKRMQESQKSRLERGSSKATVAAYGLGSVYSAALVIALTLLGFLLMLLHSERLSLAFLLLFLEAFVLLHIHTRARGLAGDAEPFSVPWYAVISWLLAASQFFYSTGHQPIFPAIHWNAAFVGFHFDHSTNLLPAVLVGANTFASHILFAVGCPLLLLWPFVCEMPSSQKRKPKKETREELQEVEEHMMEMRLRESPEKFFTALLQLGLKYLFVLGTQLLACVCAAMILRRHLMVWKVFAPKFLFESLGFVVSSICLLLGISLVMRVDCAVSTWFSHLQLRSVCLSVPENLLPEVEVLQKIRLLSLIGRGTQFLELGRHKEALLDFQHGLQISPGDPAALPYLVEALWKLDRKPEAAARWQKFSQSPPGEGAIQPCPDVKYGKRIHVLPIDDTVEGITGNLFEVYLKPYFLEAYRPIRKGDIFLVRGGMRAVEFKVVETDPSPYCIVAPDTVIHCEGEPIKREDEEESLNEVGYDDIGGCRKQLAQIKEMVELPLRHPALFKAIGPPRGILLYGPPGTGKTLIARAVANETGAFFFLINGLVEPRCLPDILPYLFEVCLWRHLEAICVEASVHFP</sequence>
<feature type="domain" description="CDC48" evidence="5">
    <location>
        <begin position="984"/>
        <end position="1050"/>
    </location>
</feature>
<dbReference type="GO" id="GO:0006506">
    <property type="term" value="P:GPI anchor biosynthetic process"/>
    <property type="evidence" value="ECO:0007669"/>
    <property type="project" value="InterPro"/>
</dbReference>
<dbReference type="Pfam" id="PF00004">
    <property type="entry name" value="AAA"/>
    <property type="match status" value="1"/>
</dbReference>
<keyword evidence="2" id="KW-0067">ATP-binding</keyword>
<feature type="transmembrane region" description="Helical" evidence="4">
    <location>
        <begin position="673"/>
        <end position="692"/>
    </location>
</feature>
<dbReference type="OrthoDB" id="272139at2759"/>
<dbReference type="Gene3D" id="3.10.330.10">
    <property type="match status" value="1"/>
</dbReference>
<feature type="transmembrane region" description="Helical" evidence="4">
    <location>
        <begin position="731"/>
        <end position="750"/>
    </location>
</feature>
<dbReference type="SUPFAM" id="SSF53649">
    <property type="entry name" value="Alkaline phosphatase-like"/>
    <property type="match status" value="1"/>
</dbReference>
<feature type="transmembrane region" description="Helical" evidence="4">
    <location>
        <begin position="459"/>
        <end position="479"/>
    </location>
</feature>
<feature type="transmembrane region" description="Helical" evidence="4">
    <location>
        <begin position="409"/>
        <end position="429"/>
    </location>
</feature>
<feature type="transmembrane region" description="Helical" evidence="4">
    <location>
        <begin position="642"/>
        <end position="661"/>
    </location>
</feature>
<dbReference type="InterPro" id="IPR004201">
    <property type="entry name" value="Cdc48_dom2"/>
</dbReference>
<dbReference type="InterPro" id="IPR029067">
    <property type="entry name" value="CDC48_domain_2-like_sf"/>
</dbReference>
<evidence type="ECO:0000256" key="3">
    <source>
        <dbReference type="PROSITE-ProRule" id="PRU00339"/>
    </source>
</evidence>
<dbReference type="Proteomes" id="UP000233556">
    <property type="component" value="Unassembled WGS sequence"/>
</dbReference>
<dbReference type="GO" id="GO:0005524">
    <property type="term" value="F:ATP binding"/>
    <property type="evidence" value="ECO:0007669"/>
    <property type="project" value="UniProtKB-KW"/>
</dbReference>
<evidence type="ECO:0000313" key="7">
    <source>
        <dbReference type="Proteomes" id="UP000233556"/>
    </source>
</evidence>
<dbReference type="InterPro" id="IPR011990">
    <property type="entry name" value="TPR-like_helical_dom_sf"/>
</dbReference>
<dbReference type="InterPro" id="IPR019734">
    <property type="entry name" value="TPR_rpt"/>
</dbReference>
<dbReference type="GO" id="GO:0051377">
    <property type="term" value="F:mannose-ethanolamine phosphotransferase activity"/>
    <property type="evidence" value="ECO:0007669"/>
    <property type="project" value="TreeGrafter"/>
</dbReference>
<name>A0A2I0TKI9_LIMLA</name>
<dbReference type="FunFam" id="3.40.50.300:FF:002861">
    <property type="entry name" value="Cell division control protein 48 homolog E"/>
    <property type="match status" value="1"/>
</dbReference>
<feature type="transmembrane region" description="Helical" evidence="4">
    <location>
        <begin position="368"/>
        <end position="385"/>
    </location>
</feature>
<feature type="transmembrane region" description="Helical" evidence="4">
    <location>
        <begin position="532"/>
        <end position="552"/>
    </location>
</feature>
<feature type="repeat" description="TPR" evidence="3">
    <location>
        <begin position="891"/>
        <end position="924"/>
    </location>
</feature>
<feature type="transmembrane region" description="Helical" evidence="4">
    <location>
        <begin position="248"/>
        <end position="268"/>
    </location>
</feature>
<evidence type="ECO:0000256" key="2">
    <source>
        <dbReference type="ARBA" id="ARBA00022840"/>
    </source>
</evidence>
<dbReference type="FunFam" id="3.10.330.10:FF:000001">
    <property type="entry name" value="Cell division control 48"/>
    <property type="match status" value="1"/>
</dbReference>
<keyword evidence="4" id="KW-0472">Membrane</keyword>
<evidence type="ECO:0000259" key="5">
    <source>
        <dbReference type="SMART" id="SM01072"/>
    </source>
</evidence>
<dbReference type="InterPro" id="IPR027417">
    <property type="entry name" value="P-loop_NTPase"/>
</dbReference>
<dbReference type="InterPro" id="IPR017850">
    <property type="entry name" value="Alkaline_phosphatase_core_sf"/>
</dbReference>
<dbReference type="InterPro" id="IPR039524">
    <property type="entry name" value="PIGO/GPI13"/>
</dbReference>
<keyword evidence="4" id="KW-0812">Transmembrane</keyword>
<dbReference type="AlphaFoldDB" id="A0A2I0TKI9"/>
<reference evidence="7" key="1">
    <citation type="submission" date="2017-11" db="EMBL/GenBank/DDBJ databases">
        <authorList>
            <person name="Lima N.C."/>
            <person name="Parody-Merino A.M."/>
            <person name="Battley P.F."/>
            <person name="Fidler A.E."/>
            <person name="Prosdocimi F."/>
        </authorList>
    </citation>
    <scope>NUCLEOTIDE SEQUENCE [LARGE SCALE GENOMIC DNA]</scope>
</reference>
<dbReference type="Gene3D" id="3.40.50.300">
    <property type="entry name" value="P-loop containing nucleotide triphosphate hydrolases"/>
    <property type="match status" value="1"/>
</dbReference>
<keyword evidence="1" id="KW-0547">Nucleotide-binding</keyword>
<dbReference type="SMART" id="SM01072">
    <property type="entry name" value="CDC48_2"/>
    <property type="match status" value="1"/>
</dbReference>
<dbReference type="Gene3D" id="3.40.720.10">
    <property type="entry name" value="Alkaline Phosphatase, subunit A"/>
    <property type="match status" value="1"/>
</dbReference>
<keyword evidence="4" id="KW-1133">Transmembrane helix</keyword>
<protein>
    <submittedName>
        <fullName evidence="6">Gpi ethanolamine phosphate transferase 3</fullName>
    </submittedName>
</protein>
<keyword evidence="6" id="KW-0808">Transferase</keyword>
<gene>
    <name evidence="6" type="ORF">llap_15412</name>
</gene>
<dbReference type="EMBL" id="KZ509257">
    <property type="protein sequence ID" value="PKU34285.1"/>
    <property type="molecule type" value="Genomic_DNA"/>
</dbReference>
<keyword evidence="7" id="KW-1185">Reference proteome</keyword>
<accession>A0A2I0TKI9</accession>
<dbReference type="GO" id="GO:0016887">
    <property type="term" value="F:ATP hydrolysis activity"/>
    <property type="evidence" value="ECO:0007669"/>
    <property type="project" value="InterPro"/>
</dbReference>
<dbReference type="SUPFAM" id="SSF52540">
    <property type="entry name" value="P-loop containing nucleoside triphosphate hydrolases"/>
    <property type="match status" value="1"/>
</dbReference>
<reference evidence="7" key="2">
    <citation type="submission" date="2017-12" db="EMBL/GenBank/DDBJ databases">
        <title>Genome sequence of the Bar-tailed Godwit (Limosa lapponica baueri).</title>
        <authorList>
            <person name="Lima N.C.B."/>
            <person name="Parody-Merino A.M."/>
            <person name="Battley P.F."/>
            <person name="Fidler A.E."/>
            <person name="Prosdocimi F."/>
        </authorList>
    </citation>
    <scope>NUCLEOTIDE SEQUENCE [LARGE SCALE GENOMIC DNA]</scope>
</reference>
<feature type="transmembrane region" description="Helical" evidence="4">
    <location>
        <begin position="338"/>
        <end position="356"/>
    </location>
</feature>
<dbReference type="SUPFAM" id="SSF54585">
    <property type="entry name" value="Cdc48 domain 2-like"/>
    <property type="match status" value="1"/>
</dbReference>
<dbReference type="PROSITE" id="PS50005">
    <property type="entry name" value="TPR"/>
    <property type="match status" value="1"/>
</dbReference>
<feature type="transmembrane region" description="Helical" evidence="4">
    <location>
        <begin position="610"/>
        <end position="636"/>
    </location>
</feature>
<dbReference type="InterPro" id="IPR003959">
    <property type="entry name" value="ATPase_AAA_core"/>
</dbReference>
<dbReference type="SUPFAM" id="SSF48452">
    <property type="entry name" value="TPR-like"/>
    <property type="match status" value="1"/>
</dbReference>
<organism evidence="6 7">
    <name type="scientific">Limosa lapponica baueri</name>
    <dbReference type="NCBI Taxonomy" id="1758121"/>
    <lineage>
        <taxon>Eukaryota</taxon>
        <taxon>Metazoa</taxon>
        <taxon>Chordata</taxon>
        <taxon>Craniata</taxon>
        <taxon>Vertebrata</taxon>
        <taxon>Euteleostomi</taxon>
        <taxon>Archelosauria</taxon>
        <taxon>Archosauria</taxon>
        <taxon>Dinosauria</taxon>
        <taxon>Saurischia</taxon>
        <taxon>Theropoda</taxon>
        <taxon>Coelurosauria</taxon>
        <taxon>Aves</taxon>
        <taxon>Neognathae</taxon>
        <taxon>Neoaves</taxon>
        <taxon>Charadriiformes</taxon>
        <taxon>Scolopacidae</taxon>
        <taxon>Limosa</taxon>
    </lineage>
</organism>
<feature type="transmembrane region" description="Helical" evidence="4">
    <location>
        <begin position="491"/>
        <end position="512"/>
    </location>
</feature>
<evidence type="ECO:0000256" key="1">
    <source>
        <dbReference type="ARBA" id="ARBA00022741"/>
    </source>
</evidence>
<evidence type="ECO:0000313" key="6">
    <source>
        <dbReference type="EMBL" id="PKU34285.1"/>
    </source>
</evidence>
<keyword evidence="3" id="KW-0802">TPR repeat</keyword>
<dbReference type="Pfam" id="PF02933">
    <property type="entry name" value="CDC48_2"/>
    <property type="match status" value="1"/>
</dbReference>
<evidence type="ECO:0000256" key="4">
    <source>
        <dbReference type="SAM" id="Phobius"/>
    </source>
</evidence>
<feature type="transmembrane region" description="Helical" evidence="4">
    <location>
        <begin position="836"/>
        <end position="855"/>
    </location>
</feature>
<dbReference type="PANTHER" id="PTHR23071">
    <property type="entry name" value="PHOSPHATIDYLINOSITOL GLYCAN"/>
    <property type="match status" value="1"/>
</dbReference>
<feature type="transmembrane region" description="Helical" evidence="4">
    <location>
        <begin position="788"/>
        <end position="816"/>
    </location>
</feature>
<proteinExistence type="predicted"/>
<feature type="transmembrane region" description="Helical" evidence="4">
    <location>
        <begin position="280"/>
        <end position="301"/>
    </location>
</feature>
<dbReference type="Gene3D" id="1.25.40.10">
    <property type="entry name" value="Tetratricopeptide repeat domain"/>
    <property type="match status" value="1"/>
</dbReference>
<dbReference type="GO" id="GO:0005789">
    <property type="term" value="C:endoplasmic reticulum membrane"/>
    <property type="evidence" value="ECO:0007669"/>
    <property type="project" value="TreeGrafter"/>
</dbReference>
<dbReference type="PANTHER" id="PTHR23071:SF1">
    <property type="entry name" value="GPI ETHANOLAMINE PHOSPHATE TRANSFERASE 3"/>
    <property type="match status" value="1"/>
</dbReference>